<dbReference type="PANTHER" id="PTHR43064">
    <property type="entry name" value="PHOSPHORIBOSYLAMINOIMIDAZOLE CARBOXYLASE-RELATED"/>
    <property type="match status" value="1"/>
</dbReference>
<dbReference type="EMBL" id="CAEZTS010000267">
    <property type="protein sequence ID" value="CAB4598084.1"/>
    <property type="molecule type" value="Genomic_DNA"/>
</dbReference>
<gene>
    <name evidence="2" type="ORF">UFOPK1722_02031</name>
</gene>
<dbReference type="AlphaFoldDB" id="A0A6J6GG72"/>
<name>A0A6J6GG72_9ZZZZ</name>
<dbReference type="Pfam" id="PF00731">
    <property type="entry name" value="AIRC"/>
    <property type="match status" value="1"/>
</dbReference>
<dbReference type="NCBIfam" id="NF033503">
    <property type="entry name" value="LarB"/>
    <property type="match status" value="1"/>
</dbReference>
<dbReference type="Gene3D" id="3.40.50.1970">
    <property type="match status" value="1"/>
</dbReference>
<reference evidence="2" key="1">
    <citation type="submission" date="2020-05" db="EMBL/GenBank/DDBJ databases">
        <authorList>
            <person name="Chiriac C."/>
            <person name="Salcher M."/>
            <person name="Ghai R."/>
            <person name="Kavagutti S V."/>
        </authorList>
    </citation>
    <scope>NUCLEOTIDE SEQUENCE</scope>
</reference>
<dbReference type="GO" id="GO:0006189">
    <property type="term" value="P:'de novo' IMP biosynthetic process"/>
    <property type="evidence" value="ECO:0007669"/>
    <property type="project" value="InterPro"/>
</dbReference>
<dbReference type="PANTHER" id="PTHR43064:SF1">
    <property type="entry name" value="SLL1489 PROTEIN"/>
    <property type="match status" value="1"/>
</dbReference>
<dbReference type="SMART" id="SM01001">
    <property type="entry name" value="AIRC"/>
    <property type="match status" value="1"/>
</dbReference>
<protein>
    <submittedName>
        <fullName evidence="2">Unannotated protein</fullName>
    </submittedName>
</protein>
<proteinExistence type="predicted"/>
<dbReference type="SUPFAM" id="SSF52255">
    <property type="entry name" value="N5-CAIR mutase (phosphoribosylaminoimidazole carboxylase, PurE)"/>
    <property type="match status" value="1"/>
</dbReference>
<evidence type="ECO:0000259" key="1">
    <source>
        <dbReference type="SMART" id="SM01001"/>
    </source>
</evidence>
<evidence type="ECO:0000313" key="2">
    <source>
        <dbReference type="EMBL" id="CAB4598084.1"/>
    </source>
</evidence>
<organism evidence="2">
    <name type="scientific">freshwater metagenome</name>
    <dbReference type="NCBI Taxonomy" id="449393"/>
    <lineage>
        <taxon>unclassified sequences</taxon>
        <taxon>metagenomes</taxon>
        <taxon>ecological metagenomes</taxon>
    </lineage>
</organism>
<dbReference type="InterPro" id="IPR039476">
    <property type="entry name" value="P2CMN_synthase_LarB"/>
</dbReference>
<dbReference type="InterPro" id="IPR000031">
    <property type="entry name" value="PurE_dom"/>
</dbReference>
<sequence>MEVRALFTPNKATARNPKWQDVYVDQELLRTLLDDVSSGRIAPDDAVEQLKRLPYRQVDDTLVDHHRHIRQGSPEAVYGPGKSPEQCVSIVGELLANGRGAVLVTRTDEKQRAALEAAHGETDTANGSMLWRAPSPIEHGNVLVISAGTADVPVVDECLLALRAHGITASRITDVGVAGLHRLLDRVDDVMDADIIVVVAGMEGALASVIGGLSGKPVIAVPTSVGYGSGLDGVTALLAMHATCANGITVVGIDNGYGAACAVARIVRG</sequence>
<accession>A0A6J6GG72</accession>
<dbReference type="GO" id="GO:0016787">
    <property type="term" value="F:hydrolase activity"/>
    <property type="evidence" value="ECO:0007669"/>
    <property type="project" value="InterPro"/>
</dbReference>
<feature type="domain" description="PurE" evidence="1">
    <location>
        <begin position="140"/>
        <end position="269"/>
    </location>
</feature>